<dbReference type="SUPFAM" id="SSF47413">
    <property type="entry name" value="lambda repressor-like DNA-binding domains"/>
    <property type="match status" value="1"/>
</dbReference>
<gene>
    <name evidence="2" type="ORF">PG2093B_1054</name>
</gene>
<organism evidence="2 3">
    <name type="scientific">Bifidobacterium pseudolongum subsp. globosum</name>
    <dbReference type="NCBI Taxonomy" id="1690"/>
    <lineage>
        <taxon>Bacteria</taxon>
        <taxon>Bacillati</taxon>
        <taxon>Actinomycetota</taxon>
        <taxon>Actinomycetes</taxon>
        <taxon>Bifidobacteriales</taxon>
        <taxon>Bifidobacteriaceae</taxon>
        <taxon>Bifidobacterium</taxon>
    </lineage>
</organism>
<sequence>MVQRFDDSHIVVHLDRIMLERGVSLTELSGRVGITQANLSKIKNNHINAIRFSTLAAICEALGCTPGDLLEYRP</sequence>
<dbReference type="Pfam" id="PF13443">
    <property type="entry name" value="HTH_26"/>
    <property type="match status" value="1"/>
</dbReference>
<dbReference type="Proteomes" id="UP000292568">
    <property type="component" value="Unassembled WGS sequence"/>
</dbReference>
<protein>
    <submittedName>
        <fullName evidence="2">Cro/Cl family transcriptional regulator</fullName>
    </submittedName>
</protein>
<dbReference type="InterPro" id="IPR010982">
    <property type="entry name" value="Lambda_DNA-bd_dom_sf"/>
</dbReference>
<feature type="domain" description="HTH cro/C1-type" evidence="1">
    <location>
        <begin position="14"/>
        <end position="69"/>
    </location>
</feature>
<dbReference type="EMBL" id="RYUH01000010">
    <property type="protein sequence ID" value="RYQ10471.1"/>
    <property type="molecule type" value="Genomic_DNA"/>
</dbReference>
<dbReference type="Gene3D" id="1.10.260.40">
    <property type="entry name" value="lambda repressor-like DNA-binding domains"/>
    <property type="match status" value="1"/>
</dbReference>
<reference evidence="2 3" key="1">
    <citation type="submission" date="2018-12" db="EMBL/GenBank/DDBJ databases">
        <title>Unveiling genomic diversity among members of the Bifidobacterium pseudolongum species, a widely distributed gut commensal of the animal kingdom.</title>
        <authorList>
            <person name="Lugli G.A."/>
            <person name="Duranti S."/>
            <person name="Albert K."/>
            <person name="Mancabelli L."/>
            <person name="Napoli S."/>
            <person name="Viappiani A."/>
            <person name="Anzalone R."/>
            <person name="Longhi G."/>
            <person name="Milani C."/>
            <person name="Turroni F."/>
            <person name="Alessandri G."/>
            <person name="Sela D.A."/>
            <person name="Van Sinderen D."/>
            <person name="Ventura M."/>
        </authorList>
    </citation>
    <scope>NUCLEOTIDE SEQUENCE [LARGE SCALE GENOMIC DNA]</scope>
    <source>
        <strain evidence="2 3">2093B</strain>
    </source>
</reference>
<dbReference type="PROSITE" id="PS50943">
    <property type="entry name" value="HTH_CROC1"/>
    <property type="match status" value="1"/>
</dbReference>
<dbReference type="RefSeq" id="WP_129897614.1">
    <property type="nucleotide sequence ID" value="NZ_RYUH01000010.1"/>
</dbReference>
<comment type="caution">
    <text evidence="2">The sequence shown here is derived from an EMBL/GenBank/DDBJ whole genome shotgun (WGS) entry which is preliminary data.</text>
</comment>
<evidence type="ECO:0000259" key="1">
    <source>
        <dbReference type="PROSITE" id="PS50943"/>
    </source>
</evidence>
<name>A0A4Q5A0F9_9BIFI</name>
<dbReference type="PANTHER" id="PTHR37301:SF1">
    <property type="entry name" value="DNA-BINDING PROTEIN"/>
    <property type="match status" value="1"/>
</dbReference>
<dbReference type="InterPro" id="IPR001387">
    <property type="entry name" value="Cro/C1-type_HTH"/>
</dbReference>
<dbReference type="GO" id="GO:0003677">
    <property type="term" value="F:DNA binding"/>
    <property type="evidence" value="ECO:0007669"/>
    <property type="project" value="InterPro"/>
</dbReference>
<proteinExistence type="predicted"/>
<accession>A0A4Q5A0F9</accession>
<dbReference type="CDD" id="cd00093">
    <property type="entry name" value="HTH_XRE"/>
    <property type="match status" value="1"/>
</dbReference>
<evidence type="ECO:0000313" key="2">
    <source>
        <dbReference type="EMBL" id="RYQ10471.1"/>
    </source>
</evidence>
<evidence type="ECO:0000313" key="3">
    <source>
        <dbReference type="Proteomes" id="UP000292568"/>
    </source>
</evidence>
<dbReference type="SMART" id="SM00530">
    <property type="entry name" value="HTH_XRE"/>
    <property type="match status" value="1"/>
</dbReference>
<dbReference type="AlphaFoldDB" id="A0A4Q5A0F9"/>
<dbReference type="PANTHER" id="PTHR37301">
    <property type="entry name" value="DNA-BINDING PROTEIN-RELATED"/>
    <property type="match status" value="1"/>
</dbReference>